<accession>A0ABT8G6H5</accession>
<dbReference type="EMBL" id="JAUHPW010000001">
    <property type="protein sequence ID" value="MDN4474746.1"/>
    <property type="molecule type" value="Genomic_DNA"/>
</dbReference>
<dbReference type="Proteomes" id="UP001172728">
    <property type="component" value="Unassembled WGS sequence"/>
</dbReference>
<name>A0ABT8G6H5_9MICO</name>
<keyword evidence="3" id="KW-1185">Reference proteome</keyword>
<comment type="caution">
    <text evidence="2">The sequence shown here is derived from an EMBL/GenBank/DDBJ whole genome shotgun (WGS) entry which is preliminary data.</text>
</comment>
<keyword evidence="1" id="KW-0732">Signal</keyword>
<evidence type="ECO:0000313" key="3">
    <source>
        <dbReference type="Proteomes" id="UP001172728"/>
    </source>
</evidence>
<dbReference type="PROSITE" id="PS51257">
    <property type="entry name" value="PROKAR_LIPOPROTEIN"/>
    <property type="match status" value="1"/>
</dbReference>
<reference evidence="2" key="1">
    <citation type="submission" date="2023-06" db="EMBL/GenBank/DDBJ databases">
        <title>Sysu t00192.</title>
        <authorList>
            <person name="Gao L."/>
            <person name="Fang B.-Z."/>
            <person name="Li W.-J."/>
        </authorList>
    </citation>
    <scope>NUCLEOTIDE SEQUENCE</scope>
    <source>
        <strain evidence="2">SYSU T00192</strain>
    </source>
</reference>
<proteinExistence type="predicted"/>
<feature type="signal peptide" evidence="1">
    <location>
        <begin position="1"/>
        <end position="21"/>
    </location>
</feature>
<organism evidence="2 3">
    <name type="scientific">Demequina litoralis</name>
    <dbReference type="NCBI Taxonomy" id="3051660"/>
    <lineage>
        <taxon>Bacteria</taxon>
        <taxon>Bacillati</taxon>
        <taxon>Actinomycetota</taxon>
        <taxon>Actinomycetes</taxon>
        <taxon>Micrococcales</taxon>
        <taxon>Demequinaceae</taxon>
        <taxon>Demequina</taxon>
    </lineage>
</organism>
<gene>
    <name evidence="2" type="ORF">QQX09_02630</name>
</gene>
<protein>
    <recommendedName>
        <fullName evidence="4">Lipoprotein</fullName>
    </recommendedName>
</protein>
<evidence type="ECO:0000256" key="1">
    <source>
        <dbReference type="SAM" id="SignalP"/>
    </source>
</evidence>
<sequence length="151" mass="14894">MRISDGTKAALIAAAAGLALAACTSGSDTDASAAASSASDAISSIAVDVSGIVDDVRTASECASWAGGKMAGEGVVAGWEYTCDEDGDGTPEATVAIYVSQDDLDSDLATVEAASSDTGIATGDHFIFTTTDPDQLAAVADLGGEVVREVP</sequence>
<feature type="chain" id="PRO_5046548906" description="Lipoprotein" evidence="1">
    <location>
        <begin position="22"/>
        <end position="151"/>
    </location>
</feature>
<evidence type="ECO:0008006" key="4">
    <source>
        <dbReference type="Google" id="ProtNLM"/>
    </source>
</evidence>
<evidence type="ECO:0000313" key="2">
    <source>
        <dbReference type="EMBL" id="MDN4474746.1"/>
    </source>
</evidence>
<dbReference type="RefSeq" id="WP_301131141.1">
    <property type="nucleotide sequence ID" value="NZ_JAUHPW010000001.1"/>
</dbReference>